<gene>
    <name evidence="2" type="ORF">EYY89_21855</name>
</gene>
<protein>
    <recommendedName>
        <fullName evidence="4">Lipoprotein</fullName>
    </recommendedName>
</protein>
<name>A0A4Q9EFF4_9GAMM</name>
<sequence>MKNLKVSLLIILNVLLAGCSSSEQNHQTKTHDGKDVAHIVVGNDNKSLTINGDAYVVGNNKEKTQQ</sequence>
<dbReference type="EMBL" id="SITD01000069">
    <property type="protein sequence ID" value="TBM21033.1"/>
    <property type="molecule type" value="Genomic_DNA"/>
</dbReference>
<dbReference type="Proteomes" id="UP000293380">
    <property type="component" value="Unassembled WGS sequence"/>
</dbReference>
<dbReference type="PROSITE" id="PS51257">
    <property type="entry name" value="PROKAR_LIPOPROTEIN"/>
    <property type="match status" value="1"/>
</dbReference>
<dbReference type="AlphaFoldDB" id="A0A4Q9EFF4"/>
<reference evidence="2 3" key="1">
    <citation type="submission" date="2019-02" db="EMBL/GenBank/DDBJ databases">
        <title>Comparative genomic analysis of the Hafnia genus genomes.</title>
        <authorList>
            <person name="Zhiqiu Y."/>
            <person name="Chao Y."/>
            <person name="Yuhui D."/>
            <person name="Di H."/>
            <person name="Bin L."/>
        </authorList>
    </citation>
    <scope>NUCLEOTIDE SEQUENCE [LARGE SCALE GENOMIC DNA]</scope>
    <source>
        <strain evidence="2 3">PCM_1194</strain>
    </source>
</reference>
<keyword evidence="1" id="KW-0732">Signal</keyword>
<dbReference type="RefSeq" id="WP_004091367.1">
    <property type="nucleotide sequence ID" value="NZ_JAYWIZ010000003.1"/>
</dbReference>
<accession>A0A4Q9EFF4</accession>
<evidence type="ECO:0000256" key="1">
    <source>
        <dbReference type="SAM" id="SignalP"/>
    </source>
</evidence>
<proteinExistence type="predicted"/>
<evidence type="ECO:0000313" key="3">
    <source>
        <dbReference type="Proteomes" id="UP000293380"/>
    </source>
</evidence>
<feature type="chain" id="PRO_5020912547" description="Lipoprotein" evidence="1">
    <location>
        <begin position="23"/>
        <end position="66"/>
    </location>
</feature>
<organism evidence="2 3">
    <name type="scientific">Hafnia paralvei</name>
    <dbReference type="NCBI Taxonomy" id="546367"/>
    <lineage>
        <taxon>Bacteria</taxon>
        <taxon>Pseudomonadati</taxon>
        <taxon>Pseudomonadota</taxon>
        <taxon>Gammaproteobacteria</taxon>
        <taxon>Enterobacterales</taxon>
        <taxon>Hafniaceae</taxon>
        <taxon>Hafnia</taxon>
    </lineage>
</organism>
<evidence type="ECO:0008006" key="4">
    <source>
        <dbReference type="Google" id="ProtNLM"/>
    </source>
</evidence>
<evidence type="ECO:0000313" key="2">
    <source>
        <dbReference type="EMBL" id="TBM21033.1"/>
    </source>
</evidence>
<comment type="caution">
    <text evidence="2">The sequence shown here is derived from an EMBL/GenBank/DDBJ whole genome shotgun (WGS) entry which is preliminary data.</text>
</comment>
<feature type="signal peptide" evidence="1">
    <location>
        <begin position="1"/>
        <end position="22"/>
    </location>
</feature>